<organism evidence="1 2">
    <name type="scientific">Rhizobium lusitanum</name>
    <dbReference type="NCBI Taxonomy" id="293958"/>
    <lineage>
        <taxon>Bacteria</taxon>
        <taxon>Pseudomonadati</taxon>
        <taxon>Pseudomonadota</taxon>
        <taxon>Alphaproteobacteria</taxon>
        <taxon>Hyphomicrobiales</taxon>
        <taxon>Rhizobiaceae</taxon>
        <taxon>Rhizobium/Agrobacterium group</taxon>
        <taxon>Rhizobium</taxon>
    </lineage>
</organism>
<sequence>MDRANGSLTGILSSVAAFCWICGQKAIAAMQRSGAVSSGEPFGLSCKADQRARSVIAVMDCSNVRVVPPKIICQSQECV</sequence>
<name>A0A1C3VDD8_9HYPH</name>
<dbReference type="Proteomes" id="UP000199205">
    <property type="component" value="Unassembled WGS sequence"/>
</dbReference>
<protein>
    <submittedName>
        <fullName evidence="1">Uncharacterized protein</fullName>
    </submittedName>
</protein>
<evidence type="ECO:0000313" key="2">
    <source>
        <dbReference type="Proteomes" id="UP000199205"/>
    </source>
</evidence>
<dbReference type="AlphaFoldDB" id="A0A1C3VDD8"/>
<accession>A0A1C3VDD8</accession>
<proteinExistence type="predicted"/>
<evidence type="ECO:0000313" key="1">
    <source>
        <dbReference type="EMBL" id="SCB25793.1"/>
    </source>
</evidence>
<dbReference type="EMBL" id="FMAF01000005">
    <property type="protein sequence ID" value="SCB25793.1"/>
    <property type="molecule type" value="Genomic_DNA"/>
</dbReference>
<reference evidence="1 2" key="1">
    <citation type="submission" date="2016-08" db="EMBL/GenBank/DDBJ databases">
        <authorList>
            <person name="Seilhamer J.J."/>
        </authorList>
    </citation>
    <scope>NUCLEOTIDE SEQUENCE [LARGE SCALE GENOMIC DNA]</scope>
    <source>
        <strain evidence="1 2">P1-7</strain>
    </source>
</reference>
<gene>
    <name evidence="1" type="ORF">GA0061101_10557</name>
</gene>